<dbReference type="Proteomes" id="UP000790377">
    <property type="component" value="Unassembled WGS sequence"/>
</dbReference>
<dbReference type="EMBL" id="MU268588">
    <property type="protein sequence ID" value="KAH7904152.1"/>
    <property type="molecule type" value="Genomic_DNA"/>
</dbReference>
<protein>
    <submittedName>
        <fullName evidence="1">Uncharacterized protein</fullName>
    </submittedName>
</protein>
<gene>
    <name evidence="1" type="ORF">BJ138DRAFT_1186017</name>
</gene>
<name>A0ACB7ZTJ2_9AGAM</name>
<proteinExistence type="predicted"/>
<accession>A0ACB7ZTJ2</accession>
<organism evidence="1 2">
    <name type="scientific">Hygrophoropsis aurantiaca</name>
    <dbReference type="NCBI Taxonomy" id="72124"/>
    <lineage>
        <taxon>Eukaryota</taxon>
        <taxon>Fungi</taxon>
        <taxon>Dikarya</taxon>
        <taxon>Basidiomycota</taxon>
        <taxon>Agaricomycotina</taxon>
        <taxon>Agaricomycetes</taxon>
        <taxon>Agaricomycetidae</taxon>
        <taxon>Boletales</taxon>
        <taxon>Coniophorineae</taxon>
        <taxon>Hygrophoropsidaceae</taxon>
        <taxon>Hygrophoropsis</taxon>
    </lineage>
</organism>
<sequence length="1219" mass="136126">MAFVNKTLNRITFNVLEELHVDWLRDHPIVLDHRSYYVSHGCKEIQGAQAHIDAYIKQKYGNIIALSRLVLNGDVYTVIFKSPEFASRFLTDRFNAFEENSPFARFFATSAPFLLFDGNTAGLPSNPAFMSSQQPDNSATSSDIRDIRAEMSEQRNLTSSALASANTLATQYGAIVREMKQQGERMTSTLSVMSTSLNTMSWLTIVQSSLEALRSERNSLRAIRLANPQVAPELDNQLNHISSAIIDKEAQLNNALRDSAQTEQMLLPSLTLPATRPVTPTGPTSSTSTSASNVAQSSSHVTDQDDPMTSAEPAEPSVQNPNTTTAAKRQVIMNSDVIASTHLTPSNPIAPYKDINSPTEFLNKNKRVSQVYDSVGILSFASRSNVLSIIFLFLIMLAFVLPCVQASAPFQSFAINANGLRDVMKISAISDAISDMRPHSWVICETKSSLPAAHRISAPEYQTFESLGVHTSARSAKWGIIMGVRRNIAAQVLTIDQSLSGRVLVVDVVIPTDARRGYPHRLVGVYAPWDPGENNADLISFWTQISNICNDAPYSWSLIGDCNATVSSAESLADPRHHSPNRDIYSNFISDTGGIDLWSIQPDRHASNIFTYKGNGGQSIIDRAVHSPFGVLTASVQIPRHFIGATDHRPLLSSLVLLPPSNDTNTFLSSEQSNPLPARFRFPKRNERYRLHQFSQRVDELCTSADLSSAPIISETSFLARYNQLSTFLLRAAEDCFEKTVFNQPRSAKSKVSNHIIRLLVRENRRIGRILFALKQHPSYFSHFLSNNLWARHYQSSYLQTPADTNRSFHKFLTDARSSIAKLRYREEKLELQRRSRQSSKARINATLLGSSAKKLYPSRFMSSGPPLALIDEDNPQSFITNPDDVKRYTAQYFSDLFTRKEREGVPKPWLDTPSVRSIRHDSAILPFEWPLAMTLNDFKTILRKGNARPAPGPDQWEKWQIKVLSDSGLQLVLDLVNYEIIHSSFPDAVKPSTLSTLHKRNSKMDLTNYRGVCCSNFLLNTPFAWLNARLTDYVARRHILPPGQIATQPGVQGRDLLSFYAQLESWSNRTNSPLFALRRDQNKGFDRLEPEGFYDAINAYGLPSSIIAFDQSAQRDVPYQIKTAYGLTNTIIVSGVTKQGGPLSPLKSTLTTSLGSYWLYDCSLAQGDALIVATTSARHNEFHTPDPSYLFADPVSPWRNFRQLTDGLHVGENHKFLC</sequence>
<evidence type="ECO:0000313" key="1">
    <source>
        <dbReference type="EMBL" id="KAH7904152.1"/>
    </source>
</evidence>
<comment type="caution">
    <text evidence="1">The sequence shown here is derived from an EMBL/GenBank/DDBJ whole genome shotgun (WGS) entry which is preliminary data.</text>
</comment>
<keyword evidence="2" id="KW-1185">Reference proteome</keyword>
<reference evidence="1" key="1">
    <citation type="journal article" date="2021" name="New Phytol.">
        <title>Evolutionary innovations through gain and loss of genes in the ectomycorrhizal Boletales.</title>
        <authorList>
            <person name="Wu G."/>
            <person name="Miyauchi S."/>
            <person name="Morin E."/>
            <person name="Kuo A."/>
            <person name="Drula E."/>
            <person name="Varga T."/>
            <person name="Kohler A."/>
            <person name="Feng B."/>
            <person name="Cao Y."/>
            <person name="Lipzen A."/>
            <person name="Daum C."/>
            <person name="Hundley H."/>
            <person name="Pangilinan J."/>
            <person name="Johnson J."/>
            <person name="Barry K."/>
            <person name="LaButti K."/>
            <person name="Ng V."/>
            <person name="Ahrendt S."/>
            <person name="Min B."/>
            <person name="Choi I.G."/>
            <person name="Park H."/>
            <person name="Plett J.M."/>
            <person name="Magnuson J."/>
            <person name="Spatafora J.W."/>
            <person name="Nagy L.G."/>
            <person name="Henrissat B."/>
            <person name="Grigoriev I.V."/>
            <person name="Yang Z.L."/>
            <person name="Xu J."/>
            <person name="Martin F.M."/>
        </authorList>
    </citation>
    <scope>NUCLEOTIDE SEQUENCE</scope>
    <source>
        <strain evidence="1">ATCC 28755</strain>
    </source>
</reference>
<evidence type="ECO:0000313" key="2">
    <source>
        <dbReference type="Proteomes" id="UP000790377"/>
    </source>
</evidence>